<evidence type="ECO:0000313" key="2">
    <source>
        <dbReference type="EMBL" id="SFV63030.1"/>
    </source>
</evidence>
<name>A0A1W1CAZ0_9ZZZZ</name>
<dbReference type="Gene3D" id="3.30.450.20">
    <property type="entry name" value="PAS domain"/>
    <property type="match status" value="1"/>
</dbReference>
<dbReference type="InterPro" id="IPR000014">
    <property type="entry name" value="PAS"/>
</dbReference>
<dbReference type="PROSITE" id="PS50112">
    <property type="entry name" value="PAS"/>
    <property type="match status" value="1"/>
</dbReference>
<accession>A0A1W1CAZ0</accession>
<dbReference type="NCBIfam" id="TIGR00229">
    <property type="entry name" value="sensory_box"/>
    <property type="match status" value="1"/>
</dbReference>
<dbReference type="AlphaFoldDB" id="A0A1W1CAZ0"/>
<gene>
    <name evidence="2" type="ORF">MNB_SV-6-548</name>
</gene>
<evidence type="ECO:0000259" key="1">
    <source>
        <dbReference type="PROSITE" id="PS50112"/>
    </source>
</evidence>
<dbReference type="SUPFAM" id="SSF55785">
    <property type="entry name" value="PYP-like sensor domain (PAS domain)"/>
    <property type="match status" value="1"/>
</dbReference>
<dbReference type="Pfam" id="PF08447">
    <property type="entry name" value="PAS_3"/>
    <property type="match status" value="1"/>
</dbReference>
<organism evidence="2">
    <name type="scientific">hydrothermal vent metagenome</name>
    <dbReference type="NCBI Taxonomy" id="652676"/>
    <lineage>
        <taxon>unclassified sequences</taxon>
        <taxon>metagenomes</taxon>
        <taxon>ecological metagenomes</taxon>
    </lineage>
</organism>
<dbReference type="EMBL" id="FPHC01000067">
    <property type="protein sequence ID" value="SFV63030.1"/>
    <property type="molecule type" value="Genomic_DNA"/>
</dbReference>
<dbReference type="InterPro" id="IPR013655">
    <property type="entry name" value="PAS_fold_3"/>
</dbReference>
<feature type="domain" description="PAS" evidence="1">
    <location>
        <begin position="19"/>
        <end position="70"/>
    </location>
</feature>
<dbReference type="InterPro" id="IPR035965">
    <property type="entry name" value="PAS-like_dom_sf"/>
</dbReference>
<protein>
    <submittedName>
        <fullName evidence="2">SIGNAL-TRANSDUCTION SENSOR PROTEIN-PAS/PAC domain</fullName>
    </submittedName>
</protein>
<dbReference type="CDD" id="cd00130">
    <property type="entry name" value="PAS"/>
    <property type="match status" value="1"/>
</dbReference>
<proteinExistence type="predicted"/>
<reference evidence="2" key="1">
    <citation type="submission" date="2016-10" db="EMBL/GenBank/DDBJ databases">
        <authorList>
            <person name="de Groot N.N."/>
        </authorList>
    </citation>
    <scope>NUCLEOTIDE SEQUENCE</scope>
</reference>
<sequence length="181" mass="21260">MSKKKIELDPNQYIVSKTDTKGNITYVNDYFMKISGYTQSEMLGQPHSIIRHPDMPKVIFKLLWKKIKSGKDIHAVIKNRAKDGRYYWVFTAFDIHYDADHNIDGYTAYRRGVNNTTIKKIGKLYSELLEIEKQEGVKASEKYLKKFLDKKDMNYDQYAWSLISDDRASSKFFAKMKKLFG</sequence>